<dbReference type="SUPFAM" id="SSF54001">
    <property type="entry name" value="Cysteine proteinases"/>
    <property type="match status" value="1"/>
</dbReference>
<organism evidence="4">
    <name type="scientific">Noctiluca scintillans</name>
    <name type="common">Sea sparkle</name>
    <name type="synonym">Red tide dinoflagellate</name>
    <dbReference type="NCBI Taxonomy" id="2966"/>
    <lineage>
        <taxon>Eukaryota</taxon>
        <taxon>Sar</taxon>
        <taxon>Alveolata</taxon>
        <taxon>Dinophyceae</taxon>
        <taxon>Noctilucales</taxon>
        <taxon>Noctilucaceae</taxon>
        <taxon>Noctiluca</taxon>
    </lineage>
</organism>
<dbReference type="AlphaFoldDB" id="A0A7S0ZYU4"/>
<dbReference type="PANTHER" id="PTHR12411">
    <property type="entry name" value="CYSTEINE PROTEASE FAMILY C1-RELATED"/>
    <property type="match status" value="1"/>
</dbReference>
<evidence type="ECO:0000256" key="1">
    <source>
        <dbReference type="ARBA" id="ARBA00008455"/>
    </source>
</evidence>
<dbReference type="InterPro" id="IPR025660">
    <property type="entry name" value="Pept_his_AS"/>
</dbReference>
<dbReference type="GO" id="GO:0006508">
    <property type="term" value="P:proteolysis"/>
    <property type="evidence" value="ECO:0007669"/>
    <property type="project" value="InterPro"/>
</dbReference>
<dbReference type="PROSITE" id="PS00639">
    <property type="entry name" value="THIOL_PROTEASE_HIS"/>
    <property type="match status" value="1"/>
</dbReference>
<keyword evidence="2" id="KW-0865">Zymogen</keyword>
<name>A0A7S0ZYU4_NOCSC</name>
<dbReference type="CDD" id="cd02619">
    <property type="entry name" value="Peptidase_C1"/>
    <property type="match status" value="1"/>
</dbReference>
<dbReference type="Pfam" id="PF00112">
    <property type="entry name" value="Peptidase_C1"/>
    <property type="match status" value="1"/>
</dbReference>
<accession>A0A7S0ZYU4</accession>
<evidence type="ECO:0000313" key="4">
    <source>
        <dbReference type="EMBL" id="CAD8837109.1"/>
    </source>
</evidence>
<gene>
    <name evidence="4" type="ORF">NSCI0253_LOCUS11457</name>
</gene>
<dbReference type="Gene3D" id="3.90.70.10">
    <property type="entry name" value="Cysteine proteinases"/>
    <property type="match status" value="1"/>
</dbReference>
<protein>
    <recommendedName>
        <fullName evidence="3">Peptidase C1A papain C-terminal domain-containing protein</fullName>
    </recommendedName>
</protein>
<evidence type="ECO:0000259" key="3">
    <source>
        <dbReference type="SMART" id="SM00645"/>
    </source>
</evidence>
<dbReference type="InterPro" id="IPR013128">
    <property type="entry name" value="Peptidase_C1A"/>
</dbReference>
<sequence length="280" mass="32165">MADEQQGSFLWSVIDKVWNCQSIPKGLRARDYNKYGWRPDHLDHRDKILTFALPESSSKDRVDLRPQDPAQIFYQGKLGSCTANAIAAAFEFDQHKEEGCWEFTPSRLFIYYNERVCEGTVNEDTGASLRDGIKAVSNVGCCPEEMWPYDESKYAEEPPVKCFDVAAKNRATSYHRLDQDLHQLKSCIREGFPFLFGFMVLSSFEHPTVARTGFMKMPQKGDKPMGGHAVCAVGFDDDQEVIICRNSWGSGWGDEGYFYMPYRYISHPQLANDFWTIRWV</sequence>
<dbReference type="EMBL" id="HBFQ01016496">
    <property type="protein sequence ID" value="CAD8837109.1"/>
    <property type="molecule type" value="Transcribed_RNA"/>
</dbReference>
<proteinExistence type="inferred from homology"/>
<reference evidence="4" key="1">
    <citation type="submission" date="2021-01" db="EMBL/GenBank/DDBJ databases">
        <authorList>
            <person name="Corre E."/>
            <person name="Pelletier E."/>
            <person name="Niang G."/>
            <person name="Scheremetjew M."/>
            <person name="Finn R."/>
            <person name="Kale V."/>
            <person name="Holt S."/>
            <person name="Cochrane G."/>
            <person name="Meng A."/>
            <person name="Brown T."/>
            <person name="Cohen L."/>
        </authorList>
    </citation>
    <scope>NUCLEOTIDE SEQUENCE</scope>
</reference>
<comment type="similarity">
    <text evidence="1">Belongs to the peptidase C1 family.</text>
</comment>
<dbReference type="InterPro" id="IPR000668">
    <property type="entry name" value="Peptidase_C1A_C"/>
</dbReference>
<feature type="domain" description="Peptidase C1A papain C-terminal" evidence="3">
    <location>
        <begin position="58"/>
        <end position="278"/>
    </location>
</feature>
<evidence type="ECO:0000256" key="2">
    <source>
        <dbReference type="ARBA" id="ARBA00023145"/>
    </source>
</evidence>
<dbReference type="SMART" id="SM00645">
    <property type="entry name" value="Pept_C1"/>
    <property type="match status" value="1"/>
</dbReference>
<dbReference type="InterPro" id="IPR038765">
    <property type="entry name" value="Papain-like_cys_pep_sf"/>
</dbReference>
<dbReference type="GO" id="GO:0008234">
    <property type="term" value="F:cysteine-type peptidase activity"/>
    <property type="evidence" value="ECO:0007669"/>
    <property type="project" value="InterPro"/>
</dbReference>